<evidence type="ECO:0000313" key="5">
    <source>
        <dbReference type="Proteomes" id="UP000320791"/>
    </source>
</evidence>
<dbReference type="InterPro" id="IPR042261">
    <property type="entry name" value="Lsr2-like_dimerization"/>
</dbReference>
<dbReference type="Gene3D" id="4.10.320.10">
    <property type="entry name" value="E3-binding domain"/>
    <property type="match status" value="1"/>
</dbReference>
<dbReference type="RefSeq" id="WP_027012861.1">
    <property type="nucleotide sequence ID" value="NZ_BAABLR010000064.1"/>
</dbReference>
<dbReference type="OrthoDB" id="4113332at2"/>
<dbReference type="InterPro" id="IPR024412">
    <property type="entry name" value="Lsr2_dim_dom"/>
</dbReference>
<sequence>MARREITQYFDDLNNTPLTPDKLHVIRFSVDGIDYVMDLSAENADMFREALKPYIAAARRDAAARGRRRAAVPTSMNASRARTRAIREWAHDNGYTIAERGKIPATIIEAYDNAHSN</sequence>
<proteinExistence type="predicted"/>
<evidence type="ECO:0000256" key="1">
    <source>
        <dbReference type="ARBA" id="ARBA00023125"/>
    </source>
</evidence>
<keyword evidence="1" id="KW-0238">DNA-binding</keyword>
<evidence type="ECO:0000259" key="3">
    <source>
        <dbReference type="Pfam" id="PF23359"/>
    </source>
</evidence>
<protein>
    <submittedName>
        <fullName evidence="4">Lsr2 family protein</fullName>
    </submittedName>
</protein>
<dbReference type="Proteomes" id="UP000320791">
    <property type="component" value="Unassembled WGS sequence"/>
</dbReference>
<reference evidence="4 5" key="1">
    <citation type="submission" date="2019-08" db="EMBL/GenBank/DDBJ databases">
        <authorList>
            <person name="Lei W."/>
        </authorList>
    </citation>
    <scope>NUCLEOTIDE SEQUENCE [LARGE SCALE GENOMIC DNA]</scope>
    <source>
        <strain evidence="4 5">CCUG 58627</strain>
    </source>
</reference>
<dbReference type="Gene3D" id="3.30.60.230">
    <property type="entry name" value="Lsr2, dimerization domain"/>
    <property type="match status" value="1"/>
</dbReference>
<gene>
    <name evidence="4" type="ORF">FRX94_11055</name>
</gene>
<keyword evidence="5" id="KW-1185">Reference proteome</keyword>
<dbReference type="AlphaFoldDB" id="A0A5C5U9K0"/>
<organism evidence="4 5">
    <name type="scientific">Corynebacterium canis</name>
    <dbReference type="NCBI Taxonomy" id="679663"/>
    <lineage>
        <taxon>Bacteria</taxon>
        <taxon>Bacillati</taxon>
        <taxon>Actinomycetota</taxon>
        <taxon>Actinomycetes</taxon>
        <taxon>Mycobacteriales</taxon>
        <taxon>Corynebacteriaceae</taxon>
        <taxon>Corynebacterium</taxon>
    </lineage>
</organism>
<dbReference type="InterPro" id="IPR055370">
    <property type="entry name" value="Lsr2_DNA-bd"/>
</dbReference>
<feature type="domain" description="Lsr2 dimerization" evidence="2">
    <location>
        <begin position="1"/>
        <end position="60"/>
    </location>
</feature>
<dbReference type="GO" id="GO:0016746">
    <property type="term" value="F:acyltransferase activity"/>
    <property type="evidence" value="ECO:0007669"/>
    <property type="project" value="InterPro"/>
</dbReference>
<dbReference type="InterPro" id="IPR036625">
    <property type="entry name" value="E3-bd_dom_sf"/>
</dbReference>
<evidence type="ECO:0000259" key="2">
    <source>
        <dbReference type="Pfam" id="PF11774"/>
    </source>
</evidence>
<dbReference type="Pfam" id="PF11774">
    <property type="entry name" value="Lsr2"/>
    <property type="match status" value="1"/>
</dbReference>
<dbReference type="GO" id="GO:0003677">
    <property type="term" value="F:DNA binding"/>
    <property type="evidence" value="ECO:0007669"/>
    <property type="project" value="UniProtKB-KW"/>
</dbReference>
<dbReference type="EMBL" id="VOHM01000029">
    <property type="protein sequence ID" value="TWT22744.1"/>
    <property type="molecule type" value="Genomic_DNA"/>
</dbReference>
<feature type="domain" description="Lsr2 DNA-binding" evidence="3">
    <location>
        <begin position="79"/>
        <end position="114"/>
    </location>
</feature>
<name>A0A5C5U9K0_9CORY</name>
<dbReference type="Pfam" id="PF23359">
    <property type="entry name" value="Lsr2_DNA-bd"/>
    <property type="match status" value="1"/>
</dbReference>
<comment type="caution">
    <text evidence="4">The sequence shown here is derived from an EMBL/GenBank/DDBJ whole genome shotgun (WGS) entry which is preliminary data.</text>
</comment>
<accession>A0A5C5U9K0</accession>
<evidence type="ECO:0000313" key="4">
    <source>
        <dbReference type="EMBL" id="TWT22744.1"/>
    </source>
</evidence>